<dbReference type="Gramene" id="MELO3C032804.2.1">
    <property type="protein sequence ID" value="MELO3C032804.2.1"/>
    <property type="gene ID" value="MELO3C032804.2"/>
</dbReference>
<sequence>MRLGWARENNLGGRGPQLKTRAEGVSTHGSIEGRNSQLGERGVAHGSKGRLQLMAHRQKGIGSTTGRCHDLDRGHDLRE</sequence>
<protein>
    <submittedName>
        <fullName evidence="2">Uncharacterized protein</fullName>
    </submittedName>
</protein>
<reference evidence="2" key="1">
    <citation type="submission" date="2023-03" db="UniProtKB">
        <authorList>
            <consortium name="EnsemblPlants"/>
        </authorList>
    </citation>
    <scope>IDENTIFICATION</scope>
</reference>
<dbReference type="EnsemblPlants" id="MELO3C032804.2.1">
    <property type="protein sequence ID" value="MELO3C032804.2.1"/>
    <property type="gene ID" value="MELO3C032804.2"/>
</dbReference>
<organism evidence="2">
    <name type="scientific">Cucumis melo</name>
    <name type="common">Muskmelon</name>
    <dbReference type="NCBI Taxonomy" id="3656"/>
    <lineage>
        <taxon>Eukaryota</taxon>
        <taxon>Viridiplantae</taxon>
        <taxon>Streptophyta</taxon>
        <taxon>Embryophyta</taxon>
        <taxon>Tracheophyta</taxon>
        <taxon>Spermatophyta</taxon>
        <taxon>Magnoliopsida</taxon>
        <taxon>eudicotyledons</taxon>
        <taxon>Gunneridae</taxon>
        <taxon>Pentapetalae</taxon>
        <taxon>rosids</taxon>
        <taxon>fabids</taxon>
        <taxon>Cucurbitales</taxon>
        <taxon>Cucurbitaceae</taxon>
        <taxon>Benincaseae</taxon>
        <taxon>Cucumis</taxon>
    </lineage>
</organism>
<evidence type="ECO:0000313" key="2">
    <source>
        <dbReference type="EnsemblPlants" id="MELO3C032804.2.1"/>
    </source>
</evidence>
<proteinExistence type="predicted"/>
<feature type="compositionally biased region" description="Basic and acidic residues" evidence="1">
    <location>
        <begin position="67"/>
        <end position="79"/>
    </location>
</feature>
<name>A0A9I9EEX5_CUCME</name>
<accession>A0A9I9EEX5</accession>
<feature type="region of interest" description="Disordered" evidence="1">
    <location>
        <begin position="1"/>
        <end position="79"/>
    </location>
</feature>
<feature type="compositionally biased region" description="Polar residues" evidence="1">
    <location>
        <begin position="27"/>
        <end position="38"/>
    </location>
</feature>
<dbReference type="AlphaFoldDB" id="A0A9I9EEX5"/>
<evidence type="ECO:0000256" key="1">
    <source>
        <dbReference type="SAM" id="MobiDB-lite"/>
    </source>
</evidence>